<reference evidence="2 3" key="1">
    <citation type="submission" date="2023-09" db="EMBL/GenBank/DDBJ databases">
        <authorList>
            <person name="Rey-Velasco X."/>
        </authorList>
    </citation>
    <scope>NUCLEOTIDE SEQUENCE [LARGE SCALE GENOMIC DNA]</scope>
    <source>
        <strain evidence="2 3">W332</strain>
    </source>
</reference>
<name>A0ABU2YIR3_9FLAO</name>
<dbReference type="Pfam" id="PF01973">
    <property type="entry name" value="MptE-like"/>
    <property type="match status" value="1"/>
</dbReference>
<accession>A0ABU2YIR3</accession>
<dbReference type="Proteomes" id="UP001259492">
    <property type="component" value="Unassembled WGS sequence"/>
</dbReference>
<comment type="caution">
    <text evidence="2">The sequence shown here is derived from an EMBL/GenBank/DDBJ whole genome shotgun (WGS) entry which is preliminary data.</text>
</comment>
<protein>
    <submittedName>
        <fullName evidence="2">6-hydroxymethylpterin diphosphokinase MptE-like protein</fullName>
    </submittedName>
</protein>
<proteinExistence type="predicted"/>
<dbReference type="EMBL" id="JAVRIA010000002">
    <property type="protein sequence ID" value="MDT0558064.1"/>
    <property type="molecule type" value="Genomic_DNA"/>
</dbReference>
<sequence>MKEKILDLIRISTYYPRKILDFFLYYLYLKQKNNWDILSPFFNKPILVVGNGPSLNKTPLDKLYDSFVSIGMNKINLIYEKSSWRPQIITCVNGLVIKQNKEYFNTTERILIVPVKALYLGIKPRKNVLFVQLKDKEIMRSNIKKGVSTGCTVTFTALQIAAYLNPKSVNIVGVDHSFVVKRGTNYEIKKFEGDDVNHFSKDYFKNQYWGVPDLHGSEKLYLLSKNHFDQRNIPVCDYTIDGKLEIFRKGKIEQLISDDIIV</sequence>
<gene>
    <name evidence="2" type="ORF">RM697_05375</name>
</gene>
<evidence type="ECO:0000313" key="2">
    <source>
        <dbReference type="EMBL" id="MDT0558064.1"/>
    </source>
</evidence>
<dbReference type="Gene3D" id="3.90.1480.10">
    <property type="entry name" value="Alpha-2,3-sialyltransferase"/>
    <property type="match status" value="1"/>
</dbReference>
<feature type="domain" description="6-hydroxymethylpterin diphosphokinase MptE-like" evidence="1">
    <location>
        <begin position="36"/>
        <end position="179"/>
    </location>
</feature>
<keyword evidence="3" id="KW-1185">Reference proteome</keyword>
<evidence type="ECO:0000313" key="3">
    <source>
        <dbReference type="Proteomes" id="UP001259492"/>
    </source>
</evidence>
<evidence type="ECO:0000259" key="1">
    <source>
        <dbReference type="Pfam" id="PF01973"/>
    </source>
</evidence>
<dbReference type="InterPro" id="IPR002826">
    <property type="entry name" value="MptE-like"/>
</dbReference>
<organism evidence="2 3">
    <name type="scientific">Microcosmobacter mediterraneus</name>
    <dbReference type="NCBI Taxonomy" id="3075607"/>
    <lineage>
        <taxon>Bacteria</taxon>
        <taxon>Pseudomonadati</taxon>
        <taxon>Bacteroidota</taxon>
        <taxon>Flavobacteriia</taxon>
        <taxon>Flavobacteriales</taxon>
        <taxon>Flavobacteriaceae</taxon>
        <taxon>Microcosmobacter</taxon>
    </lineage>
</organism>
<dbReference type="RefSeq" id="WP_311426835.1">
    <property type="nucleotide sequence ID" value="NZ_JAVRIA010000002.1"/>
</dbReference>